<name>A0A9X2D9W4_9ACTN</name>
<evidence type="ECO:0000313" key="5">
    <source>
        <dbReference type="Proteomes" id="UP001139485"/>
    </source>
</evidence>
<proteinExistence type="predicted"/>
<dbReference type="GO" id="GO:0006310">
    <property type="term" value="P:DNA recombination"/>
    <property type="evidence" value="ECO:0007669"/>
    <property type="project" value="UniProtKB-KW"/>
</dbReference>
<feature type="region of interest" description="Disordered" evidence="2">
    <location>
        <begin position="1"/>
        <end position="30"/>
    </location>
</feature>
<dbReference type="Gene3D" id="1.10.443.10">
    <property type="entry name" value="Intergrase catalytic core"/>
    <property type="match status" value="1"/>
</dbReference>
<dbReference type="EMBL" id="JAMOIL010000026">
    <property type="protein sequence ID" value="MCM0621963.1"/>
    <property type="molecule type" value="Genomic_DNA"/>
</dbReference>
<dbReference type="PANTHER" id="PTHR30349:SF64">
    <property type="entry name" value="PROPHAGE INTEGRASE INTD-RELATED"/>
    <property type="match status" value="1"/>
</dbReference>
<dbReference type="Pfam" id="PF00589">
    <property type="entry name" value="Phage_integrase"/>
    <property type="match status" value="1"/>
</dbReference>
<dbReference type="Proteomes" id="UP001139485">
    <property type="component" value="Unassembled WGS sequence"/>
</dbReference>
<evidence type="ECO:0000256" key="2">
    <source>
        <dbReference type="SAM" id="MobiDB-lite"/>
    </source>
</evidence>
<dbReference type="AlphaFoldDB" id="A0A9X2D9W4"/>
<dbReference type="InterPro" id="IPR002104">
    <property type="entry name" value="Integrase_catalytic"/>
</dbReference>
<gene>
    <name evidence="4" type="ORF">M8330_16855</name>
</gene>
<dbReference type="InterPro" id="IPR013762">
    <property type="entry name" value="Integrase-like_cat_sf"/>
</dbReference>
<comment type="caution">
    <text evidence="4">The sequence shown here is derived from an EMBL/GenBank/DDBJ whole genome shotgun (WGS) entry which is preliminary data.</text>
</comment>
<feature type="compositionally biased region" description="Basic and acidic residues" evidence="2">
    <location>
        <begin position="1"/>
        <end position="15"/>
    </location>
</feature>
<reference evidence="4" key="1">
    <citation type="submission" date="2022-05" db="EMBL/GenBank/DDBJ databases">
        <authorList>
            <person name="Tuo L."/>
        </authorList>
    </citation>
    <scope>NUCLEOTIDE SEQUENCE</scope>
    <source>
        <strain evidence="4">BSK12Z-4</strain>
    </source>
</reference>
<dbReference type="GO" id="GO:0003677">
    <property type="term" value="F:DNA binding"/>
    <property type="evidence" value="ECO:0007669"/>
    <property type="project" value="InterPro"/>
</dbReference>
<dbReference type="PROSITE" id="PS51898">
    <property type="entry name" value="TYR_RECOMBINASE"/>
    <property type="match status" value="1"/>
</dbReference>
<keyword evidence="5" id="KW-1185">Reference proteome</keyword>
<feature type="compositionally biased region" description="Basic and acidic residues" evidence="2">
    <location>
        <begin position="198"/>
        <end position="214"/>
    </location>
</feature>
<feature type="domain" description="Tyr recombinase" evidence="3">
    <location>
        <begin position="119"/>
        <end position="337"/>
    </location>
</feature>
<accession>A0A9X2D9W4</accession>
<organism evidence="4 5">
    <name type="scientific">Nocardioides bruguierae</name>
    <dbReference type="NCBI Taxonomy" id="2945102"/>
    <lineage>
        <taxon>Bacteria</taxon>
        <taxon>Bacillati</taxon>
        <taxon>Actinomycetota</taxon>
        <taxon>Actinomycetes</taxon>
        <taxon>Propionibacteriales</taxon>
        <taxon>Nocardioidaceae</taxon>
        <taxon>Nocardioides</taxon>
    </lineage>
</organism>
<dbReference type="GO" id="GO:0015074">
    <property type="term" value="P:DNA integration"/>
    <property type="evidence" value="ECO:0007669"/>
    <property type="project" value="InterPro"/>
</dbReference>
<dbReference type="SUPFAM" id="SSF56349">
    <property type="entry name" value="DNA breaking-rejoining enzymes"/>
    <property type="match status" value="1"/>
</dbReference>
<evidence type="ECO:0000313" key="4">
    <source>
        <dbReference type="EMBL" id="MCM0621963.1"/>
    </source>
</evidence>
<dbReference type="PANTHER" id="PTHR30349">
    <property type="entry name" value="PHAGE INTEGRASE-RELATED"/>
    <property type="match status" value="1"/>
</dbReference>
<keyword evidence="1" id="KW-0233">DNA recombination</keyword>
<protein>
    <submittedName>
        <fullName evidence="4">Tyrosine-type recombinase/integrase</fullName>
    </submittedName>
</protein>
<dbReference type="InterPro" id="IPR011010">
    <property type="entry name" value="DNA_brk_join_enz"/>
</dbReference>
<sequence>MLPDRHDSPDPDALRRGLYRGAFGSPTDRPALDSEPLTLAWADRHSPPLQILSEIGVIRHVVSELATNLDGSKAASTTSARRRAVLHGCLQAAVHEGLLPENPLVRVPRTRKTRHAAVDRRVVINPDQARAILDAVRRVSPELESYFACLYYAGLRPAEARNLRLVNCHLPSAGWGRLTLTGSYQSVGGAFTDGGVSGEERELKHRDPAESREVPAHPQLVQALRRHVQEFTRSSDGRLFVNRTGTSGVPLPPPHESPVSMSTVYRAWHRARAEALGTSDSFLARRPYDLRHAAVSTWLNAGVPAAQVADWAGHTVAVLLTVYAKCIDGEQDAALKRIEQATAR</sequence>
<dbReference type="InterPro" id="IPR050090">
    <property type="entry name" value="Tyrosine_recombinase_XerCD"/>
</dbReference>
<feature type="region of interest" description="Disordered" evidence="2">
    <location>
        <begin position="194"/>
        <end position="214"/>
    </location>
</feature>
<evidence type="ECO:0000259" key="3">
    <source>
        <dbReference type="PROSITE" id="PS51898"/>
    </source>
</evidence>
<evidence type="ECO:0000256" key="1">
    <source>
        <dbReference type="ARBA" id="ARBA00023172"/>
    </source>
</evidence>
<dbReference type="RefSeq" id="WP_250828300.1">
    <property type="nucleotide sequence ID" value="NZ_JAMOIL010000026.1"/>
</dbReference>